<protein>
    <submittedName>
        <fullName evidence="1">Uncharacterized protein</fullName>
    </submittedName>
</protein>
<dbReference type="Proteomes" id="UP000075809">
    <property type="component" value="Unassembled WGS sequence"/>
</dbReference>
<dbReference type="EMBL" id="KQ982790">
    <property type="protein sequence ID" value="KYQ50672.1"/>
    <property type="molecule type" value="Genomic_DNA"/>
</dbReference>
<sequence>LAKEAAKHGRKLKFCIPFSDFFAIPQFHNKSWNRDVIVAINRSNHYHFNHSLHRKNILASPACQCGDARQDINH</sequence>
<dbReference type="STRING" id="64791.A0A151WRY5"/>
<accession>A0A151WRY5</accession>
<evidence type="ECO:0000313" key="1">
    <source>
        <dbReference type="EMBL" id="KYQ50672.1"/>
    </source>
</evidence>
<gene>
    <name evidence="1" type="ORF">ALC60_10235</name>
</gene>
<name>A0A151WRY5_9HYME</name>
<proteinExistence type="predicted"/>
<keyword evidence="2" id="KW-1185">Reference proteome</keyword>
<reference evidence="1 2" key="1">
    <citation type="submission" date="2015-09" db="EMBL/GenBank/DDBJ databases">
        <title>Trachymyrmex zeteki WGS genome.</title>
        <authorList>
            <person name="Nygaard S."/>
            <person name="Hu H."/>
            <person name="Boomsma J."/>
            <person name="Zhang G."/>
        </authorList>
    </citation>
    <scope>NUCLEOTIDE SEQUENCE [LARGE SCALE GENOMIC DNA]</scope>
    <source>
        <strain evidence="1">Tzet28-1</strain>
        <tissue evidence="1">Whole body</tissue>
    </source>
</reference>
<evidence type="ECO:0000313" key="2">
    <source>
        <dbReference type="Proteomes" id="UP000075809"/>
    </source>
</evidence>
<dbReference type="AlphaFoldDB" id="A0A151WRY5"/>
<organism evidence="1 2">
    <name type="scientific">Mycetomoellerius zeteki</name>
    <dbReference type="NCBI Taxonomy" id="64791"/>
    <lineage>
        <taxon>Eukaryota</taxon>
        <taxon>Metazoa</taxon>
        <taxon>Ecdysozoa</taxon>
        <taxon>Arthropoda</taxon>
        <taxon>Hexapoda</taxon>
        <taxon>Insecta</taxon>
        <taxon>Pterygota</taxon>
        <taxon>Neoptera</taxon>
        <taxon>Endopterygota</taxon>
        <taxon>Hymenoptera</taxon>
        <taxon>Apocrita</taxon>
        <taxon>Aculeata</taxon>
        <taxon>Formicoidea</taxon>
        <taxon>Formicidae</taxon>
        <taxon>Myrmicinae</taxon>
        <taxon>Mycetomoellerius</taxon>
    </lineage>
</organism>
<feature type="non-terminal residue" evidence="1">
    <location>
        <position position="1"/>
    </location>
</feature>